<dbReference type="OrthoDB" id="6621371at2759"/>
<feature type="region of interest" description="Disordered" evidence="1">
    <location>
        <begin position="113"/>
        <end position="172"/>
    </location>
</feature>
<feature type="region of interest" description="Disordered" evidence="1">
    <location>
        <begin position="516"/>
        <end position="545"/>
    </location>
</feature>
<feature type="compositionally biased region" description="Low complexity" evidence="1">
    <location>
        <begin position="493"/>
        <end position="502"/>
    </location>
</feature>
<feature type="compositionally biased region" description="Polar residues" evidence="1">
    <location>
        <begin position="847"/>
        <end position="861"/>
    </location>
</feature>
<dbReference type="EMBL" id="KQ435075">
    <property type="protein sequence ID" value="KZC14413.1"/>
    <property type="molecule type" value="Genomic_DNA"/>
</dbReference>
<proteinExistence type="predicted"/>
<feature type="region of interest" description="Disordered" evidence="1">
    <location>
        <begin position="786"/>
        <end position="905"/>
    </location>
</feature>
<feature type="compositionally biased region" description="Basic and acidic residues" evidence="1">
    <location>
        <begin position="356"/>
        <end position="379"/>
    </location>
</feature>
<feature type="region of interest" description="Disordered" evidence="1">
    <location>
        <begin position="427"/>
        <end position="449"/>
    </location>
</feature>
<feature type="compositionally biased region" description="Basic residues" evidence="1">
    <location>
        <begin position="471"/>
        <end position="487"/>
    </location>
</feature>
<feature type="compositionally biased region" description="Basic residues" evidence="1">
    <location>
        <begin position="113"/>
        <end position="126"/>
    </location>
</feature>
<feature type="region of interest" description="Disordered" evidence="1">
    <location>
        <begin position="356"/>
        <end position="406"/>
    </location>
</feature>
<organism evidence="2 3">
    <name type="scientific">Dufourea novaeangliae</name>
    <name type="common">Sweat bee</name>
    <dbReference type="NCBI Taxonomy" id="178035"/>
    <lineage>
        <taxon>Eukaryota</taxon>
        <taxon>Metazoa</taxon>
        <taxon>Ecdysozoa</taxon>
        <taxon>Arthropoda</taxon>
        <taxon>Hexapoda</taxon>
        <taxon>Insecta</taxon>
        <taxon>Pterygota</taxon>
        <taxon>Neoptera</taxon>
        <taxon>Endopterygota</taxon>
        <taxon>Hymenoptera</taxon>
        <taxon>Apocrita</taxon>
        <taxon>Aculeata</taxon>
        <taxon>Apoidea</taxon>
        <taxon>Anthophila</taxon>
        <taxon>Halictidae</taxon>
        <taxon>Rophitinae</taxon>
        <taxon>Dufourea</taxon>
    </lineage>
</organism>
<name>A0A154PRB5_DUFNO</name>
<feature type="compositionally biased region" description="Polar residues" evidence="1">
    <location>
        <begin position="623"/>
        <end position="635"/>
    </location>
</feature>
<feature type="compositionally biased region" description="Polar residues" evidence="1">
    <location>
        <begin position="519"/>
        <end position="532"/>
    </location>
</feature>
<dbReference type="Proteomes" id="UP000076502">
    <property type="component" value="Unassembled WGS sequence"/>
</dbReference>
<feature type="region of interest" description="Disordered" evidence="1">
    <location>
        <begin position="576"/>
        <end position="635"/>
    </location>
</feature>
<gene>
    <name evidence="2" type="ORF">WN55_07011</name>
</gene>
<feature type="compositionally biased region" description="Basic and acidic residues" evidence="1">
    <location>
        <begin position="863"/>
        <end position="872"/>
    </location>
</feature>
<accession>A0A154PRB5</accession>
<feature type="region of interest" description="Disordered" evidence="1">
    <location>
        <begin position="969"/>
        <end position="994"/>
    </location>
</feature>
<dbReference type="AlphaFoldDB" id="A0A154PRB5"/>
<dbReference type="STRING" id="178035.A0A154PRB5"/>
<feature type="compositionally biased region" description="Low complexity" evidence="1">
    <location>
        <begin position="533"/>
        <end position="545"/>
    </location>
</feature>
<sequence>MDGWKSWKTAENSFIAAWYQRVRESYVGAWFFGVFQTSRMSTSTATGGGGGGGGGVGGALTLMGCVREASPPPQNHHHHHHHQQHRTLGLGEFSAQNSVDPIPKEPKKRRFHPLRGLRKIFRRKSRGASDPRLVSSHADRDAEITRLPREDITDRHPAGRPEEARSRSASELLTDSCDPESVFLRRPGMEESYVKLRGGTGKLSVSHDSVFPGEVPHTRPLSSLASLATLERRQTRKSNEIEHKDYNQHVVQRHRISLRVLEQIKTVIENRNQLATATSSDTAGIVHAVGERYQNRFVSFEKHERNGEENCAKHDSLKNAHGFATKLDDCVINCYVESGRKDKVVNRELGSIRSPWKMEDRPIPKPECRRTVPQTRKDQQQQQPARIEDTIEDRAEDDSMGSVRPSCRIEDRPRLKPEARQRIPPIIKEASSPIEETIENSRSSKDSVDRVIPVAKEDLPQLESASLNHTAAHHRISVRPKNRRPPRRTVSQTANTSTSTITTIAEDSLDSLDAQLSSVTSNASSPTEPKNISVTRKSSSRLSRTSDIFEELESKLPKKPPSIASLSPDSLDAISASRTSVETNEDQPEVPRPVARKPSNRIQKGTEIFEELESKLPRRRSSNRLSKSPDSLETSSCWFSKSTEGFDMLMEYEESKPVVRRLLDPISKSTDRVSKSSDSLEAIETLTSDESIERRRSSFEFRGRRSSKNISKSSESFDVLEQAQTGPDTVQELQKRSSVSDINLARARRLSKGISKSSESFEMIEVNEIKDEEGNNIRDDFGKVCRRSSKRMSSESSDNLETDDRLENRRVRRTPKRIPSTSYVDIVPADEQEEEKRPVPIRKPSRIQKSSESSELGSTDTLDSERRNKFSESTETIDSLERDLDQDRKQEEPADAVVDKREKNDSWTNKTIVDSEQISVADGTEDSKSLISPDKFYWRQSTESKENIDIHQLLAITIVTRMADNGNNQRSSVIYPKKKPITGSQPTSPVAKQEDNKMIFDNLLVSKNDEDLQNMLNGNISEVSTDTKSFKEKLIMFEKLGK</sequence>
<evidence type="ECO:0000313" key="3">
    <source>
        <dbReference type="Proteomes" id="UP000076502"/>
    </source>
</evidence>
<evidence type="ECO:0000313" key="2">
    <source>
        <dbReference type="EMBL" id="KZC14413.1"/>
    </source>
</evidence>
<feature type="region of interest" description="Disordered" evidence="1">
    <location>
        <begin position="462"/>
        <end position="502"/>
    </location>
</feature>
<keyword evidence="3" id="KW-1185">Reference proteome</keyword>
<protein>
    <submittedName>
        <fullName evidence="2">Uncharacterized protein</fullName>
    </submittedName>
</protein>
<reference evidence="2 3" key="1">
    <citation type="submission" date="2015-07" db="EMBL/GenBank/DDBJ databases">
        <title>The genome of Dufourea novaeangliae.</title>
        <authorList>
            <person name="Pan H."/>
            <person name="Kapheim K."/>
        </authorList>
    </citation>
    <scope>NUCLEOTIDE SEQUENCE [LARGE SCALE GENOMIC DNA]</scope>
    <source>
        <strain evidence="2">0120121106</strain>
        <tissue evidence="2">Whole body</tissue>
    </source>
</reference>
<evidence type="ECO:0000256" key="1">
    <source>
        <dbReference type="SAM" id="MobiDB-lite"/>
    </source>
</evidence>
<feature type="compositionally biased region" description="Basic and acidic residues" evidence="1">
    <location>
        <begin position="879"/>
        <end position="905"/>
    </location>
</feature>
<feature type="compositionally biased region" description="Basic and acidic residues" evidence="1">
    <location>
        <begin position="137"/>
        <end position="168"/>
    </location>
</feature>